<dbReference type="InterPro" id="IPR020578">
    <property type="entry name" value="Aminotrans_V_PyrdxlP_BS"/>
</dbReference>
<dbReference type="PANTHER" id="PTHR11601:SF34">
    <property type="entry name" value="CYSTEINE DESULFURASE"/>
    <property type="match status" value="1"/>
</dbReference>
<organism evidence="18 19">
    <name type="scientific">Methylocystis rosea</name>
    <dbReference type="NCBI Taxonomy" id="173366"/>
    <lineage>
        <taxon>Bacteria</taxon>
        <taxon>Pseudomonadati</taxon>
        <taxon>Pseudomonadota</taxon>
        <taxon>Alphaproteobacteria</taxon>
        <taxon>Hyphomicrobiales</taxon>
        <taxon>Methylocystaceae</taxon>
        <taxon>Methylocystis</taxon>
    </lineage>
</organism>
<dbReference type="EC" id="2.8.1.7" evidence="5 16"/>
<evidence type="ECO:0000313" key="18">
    <source>
        <dbReference type="EMBL" id="AZG78251.1"/>
    </source>
</evidence>
<dbReference type="SUPFAM" id="SSF53383">
    <property type="entry name" value="PLP-dependent transferases"/>
    <property type="match status" value="1"/>
</dbReference>
<feature type="domain" description="Aminotransferase class V" evidence="17">
    <location>
        <begin position="4"/>
        <end position="366"/>
    </location>
</feature>
<evidence type="ECO:0000256" key="13">
    <source>
        <dbReference type="ARBA" id="ARBA00031911"/>
    </source>
</evidence>
<comment type="similarity">
    <text evidence="3 16">Belongs to the class-V pyridoxal-phosphate-dependent aminotransferase family. NifS/IscS subfamily.</text>
</comment>
<evidence type="ECO:0000256" key="8">
    <source>
        <dbReference type="ARBA" id="ARBA00022723"/>
    </source>
</evidence>
<keyword evidence="10 16" id="KW-0408">Iron</keyword>
<dbReference type="GO" id="GO:0006520">
    <property type="term" value="P:amino acid metabolic process"/>
    <property type="evidence" value="ECO:0007669"/>
    <property type="project" value="InterPro"/>
</dbReference>
<evidence type="ECO:0000256" key="9">
    <source>
        <dbReference type="ARBA" id="ARBA00022898"/>
    </source>
</evidence>
<dbReference type="Gene3D" id="3.90.1150.10">
    <property type="entry name" value="Aspartate Aminotransferase, domain 1"/>
    <property type="match status" value="1"/>
</dbReference>
<dbReference type="FunFam" id="3.40.640.10:FF:000084">
    <property type="entry name" value="IscS-like cysteine desulfurase"/>
    <property type="match status" value="1"/>
</dbReference>
<dbReference type="InterPro" id="IPR016454">
    <property type="entry name" value="Cysteine_dSase"/>
</dbReference>
<dbReference type="InterPro" id="IPR015422">
    <property type="entry name" value="PyrdxlP-dep_Trfase_small"/>
</dbReference>
<comment type="function">
    <text evidence="2">Catalyzes the removal of elemental sulfur atoms from cysteine to produce alanine. Seems to participate in the biosynthesis of the nitrogenase metalloclusters by providing the inorganic sulfur required for the Fe-S core formation.</text>
</comment>
<evidence type="ECO:0000256" key="14">
    <source>
        <dbReference type="ARBA" id="ARBA00050776"/>
    </source>
</evidence>
<evidence type="ECO:0000256" key="6">
    <source>
        <dbReference type="ARBA" id="ARBA00013558"/>
    </source>
</evidence>
<dbReference type="GO" id="GO:0030170">
    <property type="term" value="F:pyridoxal phosphate binding"/>
    <property type="evidence" value="ECO:0007669"/>
    <property type="project" value="InterPro"/>
</dbReference>
<dbReference type="InterPro" id="IPR017772">
    <property type="entry name" value="Cys_deSase_NifS_bac/arc"/>
</dbReference>
<gene>
    <name evidence="18" type="primary">nifS</name>
    <name evidence="18" type="ORF">EHO51_16780</name>
</gene>
<keyword evidence="8 16" id="KW-0479">Metal-binding</keyword>
<evidence type="ECO:0000256" key="5">
    <source>
        <dbReference type="ARBA" id="ARBA00012239"/>
    </source>
</evidence>
<dbReference type="GO" id="GO:0046872">
    <property type="term" value="F:metal ion binding"/>
    <property type="evidence" value="ECO:0007669"/>
    <property type="project" value="UniProtKB-KW"/>
</dbReference>
<dbReference type="AlphaFoldDB" id="A0A3G8M8K5"/>
<keyword evidence="7 16" id="KW-0808">Transferase</keyword>
<name>A0A3G8M8K5_9HYPH</name>
<evidence type="ECO:0000256" key="4">
    <source>
        <dbReference type="ARBA" id="ARBA00011738"/>
    </source>
</evidence>
<keyword evidence="11 16" id="KW-0411">Iron-sulfur</keyword>
<evidence type="ECO:0000256" key="16">
    <source>
        <dbReference type="RuleBase" id="RU364075"/>
    </source>
</evidence>
<comment type="cofactor">
    <cofactor evidence="1 15">
        <name>pyridoxal 5'-phosphate</name>
        <dbReference type="ChEBI" id="CHEBI:597326"/>
    </cofactor>
</comment>
<comment type="catalytic activity">
    <reaction evidence="14 16">
        <text>(sulfur carrier)-H + L-cysteine = (sulfur carrier)-SH + L-alanine</text>
        <dbReference type="Rhea" id="RHEA:43892"/>
        <dbReference type="Rhea" id="RHEA-COMP:14737"/>
        <dbReference type="Rhea" id="RHEA-COMP:14739"/>
        <dbReference type="ChEBI" id="CHEBI:29917"/>
        <dbReference type="ChEBI" id="CHEBI:35235"/>
        <dbReference type="ChEBI" id="CHEBI:57972"/>
        <dbReference type="ChEBI" id="CHEBI:64428"/>
        <dbReference type="EC" id="2.8.1.7"/>
    </reaction>
</comment>
<protein>
    <recommendedName>
        <fullName evidence="6 16">Cysteine desulfurase</fullName>
        <ecNumber evidence="5 16">2.8.1.7</ecNumber>
    </recommendedName>
    <alternativeName>
        <fullName evidence="13 16">Nitrogenase metalloclusters biosynthesis protein NifS</fullName>
    </alternativeName>
</protein>
<dbReference type="Gene3D" id="1.10.260.50">
    <property type="match status" value="1"/>
</dbReference>
<dbReference type="GO" id="GO:0031071">
    <property type="term" value="F:cysteine desulfurase activity"/>
    <property type="evidence" value="ECO:0007669"/>
    <property type="project" value="UniProtKB-EC"/>
</dbReference>
<keyword evidence="12" id="KW-0535">Nitrogen fixation</keyword>
<dbReference type="PROSITE" id="PS00595">
    <property type="entry name" value="AA_TRANSFER_CLASS_5"/>
    <property type="match status" value="1"/>
</dbReference>
<keyword evidence="9 16" id="KW-0663">Pyridoxal phosphate</keyword>
<dbReference type="InterPro" id="IPR015424">
    <property type="entry name" value="PyrdxlP-dep_Trfase"/>
</dbReference>
<evidence type="ECO:0000256" key="3">
    <source>
        <dbReference type="ARBA" id="ARBA00006490"/>
    </source>
</evidence>
<evidence type="ECO:0000256" key="15">
    <source>
        <dbReference type="RuleBase" id="RU004504"/>
    </source>
</evidence>
<dbReference type="Gene3D" id="3.40.640.10">
    <property type="entry name" value="Type I PLP-dependent aspartate aminotransferase-like (Major domain)"/>
    <property type="match status" value="1"/>
</dbReference>
<comment type="subunit">
    <text evidence="4">Homodimer.</text>
</comment>
<sequence>MRRVYLDNNATTRTDPEVVAKMLPFFSEEFGNASSSHGFGVEVSGAVREARRSVQALLGAAHDHEIVFTSGGTESDNAAILAGLAAREGHDEIVTTAVEHPAILSLVEHLQKNRGVTVHLIGVDARGRIDLDAYRAALGPKTAIVSAMWANNETGTLFPVEELARLAHEAGALFHTDAVQAVGKIPIDLKTTQIDFLSLSGHKLHGPKGIGALYVRKGTKFAPFLRGGHQERARRGGTENTPGIVGLGAAAELARLRLQEDAVHIAALRDRLETGVTQRIDECQISGDVDNRLVNTSNIAFSDIEGEAILTHLDRVGIAASTGSACTAGSTEPSHVLRAMNVPDEALHGAIRFSLSRENTIAEIDDVLETLPGIVAKLREIARASRHTEAQLLTN</sequence>
<evidence type="ECO:0000256" key="11">
    <source>
        <dbReference type="ARBA" id="ARBA00023014"/>
    </source>
</evidence>
<dbReference type="EMBL" id="CP034086">
    <property type="protein sequence ID" value="AZG78251.1"/>
    <property type="molecule type" value="Genomic_DNA"/>
</dbReference>
<dbReference type="InterPro" id="IPR015421">
    <property type="entry name" value="PyrdxlP-dep_Trfase_major"/>
</dbReference>
<dbReference type="RefSeq" id="WP_124739823.1">
    <property type="nucleotide sequence ID" value="NZ_CP034086.1"/>
</dbReference>
<evidence type="ECO:0000256" key="1">
    <source>
        <dbReference type="ARBA" id="ARBA00001933"/>
    </source>
</evidence>
<evidence type="ECO:0000256" key="7">
    <source>
        <dbReference type="ARBA" id="ARBA00022679"/>
    </source>
</evidence>
<proteinExistence type="inferred from homology"/>
<dbReference type="PANTHER" id="PTHR11601">
    <property type="entry name" value="CYSTEINE DESULFURYLASE FAMILY MEMBER"/>
    <property type="match status" value="1"/>
</dbReference>
<dbReference type="InterPro" id="IPR000192">
    <property type="entry name" value="Aminotrans_V_dom"/>
</dbReference>
<dbReference type="PIRSF" id="PIRSF005572">
    <property type="entry name" value="NifS"/>
    <property type="match status" value="1"/>
</dbReference>
<evidence type="ECO:0000259" key="17">
    <source>
        <dbReference type="Pfam" id="PF00266"/>
    </source>
</evidence>
<dbReference type="KEGG" id="mros:EHO51_16780"/>
<evidence type="ECO:0000256" key="10">
    <source>
        <dbReference type="ARBA" id="ARBA00023004"/>
    </source>
</evidence>
<dbReference type="Proteomes" id="UP000273982">
    <property type="component" value="Chromosome"/>
</dbReference>
<evidence type="ECO:0000256" key="2">
    <source>
        <dbReference type="ARBA" id="ARBA00003120"/>
    </source>
</evidence>
<evidence type="ECO:0000313" key="19">
    <source>
        <dbReference type="Proteomes" id="UP000273982"/>
    </source>
</evidence>
<evidence type="ECO:0000256" key="12">
    <source>
        <dbReference type="ARBA" id="ARBA00023231"/>
    </source>
</evidence>
<accession>A0A3G8M8K5</accession>
<dbReference type="Pfam" id="PF00266">
    <property type="entry name" value="Aminotran_5"/>
    <property type="match status" value="1"/>
</dbReference>
<reference evidence="18 19" key="1">
    <citation type="submission" date="2018-11" db="EMBL/GenBank/DDBJ databases">
        <title>Genome squencing of methanotrophic bacteria isolated from alkaline groundwater in Korea.</title>
        <authorList>
            <person name="Nguyen L.N."/>
        </authorList>
    </citation>
    <scope>NUCLEOTIDE SEQUENCE [LARGE SCALE GENOMIC DNA]</scope>
    <source>
        <strain evidence="18 19">GW6</strain>
    </source>
</reference>
<dbReference type="NCBIfam" id="TIGR03402">
    <property type="entry name" value="FeS_nifS"/>
    <property type="match status" value="1"/>
</dbReference>
<dbReference type="GO" id="GO:0051536">
    <property type="term" value="F:iron-sulfur cluster binding"/>
    <property type="evidence" value="ECO:0007669"/>
    <property type="project" value="UniProtKB-KW"/>
</dbReference>